<protein>
    <submittedName>
        <fullName evidence="1">Uncharacterized protein</fullName>
    </submittedName>
</protein>
<accession>A0A3A3Z084</accession>
<dbReference type="EMBL" id="QZEZ01000006">
    <property type="protein sequence ID" value="RJK94862.1"/>
    <property type="molecule type" value="Genomic_DNA"/>
</dbReference>
<dbReference type="Proteomes" id="UP000265614">
    <property type="component" value="Unassembled WGS sequence"/>
</dbReference>
<proteinExistence type="predicted"/>
<comment type="caution">
    <text evidence="1">The sequence shown here is derived from an EMBL/GenBank/DDBJ whole genome shotgun (WGS) entry which is preliminary data.</text>
</comment>
<reference evidence="1 2" key="1">
    <citation type="submission" date="2018-09" db="EMBL/GenBank/DDBJ databases">
        <title>YIM 75000 draft genome.</title>
        <authorList>
            <person name="Tang S."/>
            <person name="Feng Y."/>
        </authorList>
    </citation>
    <scope>NUCLEOTIDE SEQUENCE [LARGE SCALE GENOMIC DNA]</scope>
    <source>
        <strain evidence="1 2">YIM 75000</strain>
    </source>
</reference>
<name>A0A3A3Z084_9ACTN</name>
<sequence>MLGLVLAAAALTAYLLWWGHGSWHPEPWERAVPVAEDRLRVEWIGGPCDLEWDAAVDEGPQQVVVTVRSRVQRGACDDLGLPRSLEVPLASPLGGREVVDGAAHG</sequence>
<keyword evidence="2" id="KW-1185">Reference proteome</keyword>
<organism evidence="1 2">
    <name type="scientific">Vallicoccus soli</name>
    <dbReference type="NCBI Taxonomy" id="2339232"/>
    <lineage>
        <taxon>Bacteria</taxon>
        <taxon>Bacillati</taxon>
        <taxon>Actinomycetota</taxon>
        <taxon>Actinomycetes</taxon>
        <taxon>Motilibacterales</taxon>
        <taxon>Vallicoccaceae</taxon>
        <taxon>Vallicoccus</taxon>
    </lineage>
</organism>
<gene>
    <name evidence="1" type="ORF">D5H78_13735</name>
</gene>
<dbReference type="AlphaFoldDB" id="A0A3A3Z084"/>
<evidence type="ECO:0000313" key="1">
    <source>
        <dbReference type="EMBL" id="RJK94862.1"/>
    </source>
</evidence>
<evidence type="ECO:0000313" key="2">
    <source>
        <dbReference type="Proteomes" id="UP000265614"/>
    </source>
</evidence>